<dbReference type="Proteomes" id="UP001165083">
    <property type="component" value="Unassembled WGS sequence"/>
</dbReference>
<accession>A0A9W6TIE6</accession>
<comment type="caution">
    <text evidence="2">The sequence shown here is derived from an EMBL/GenBank/DDBJ whole genome shotgun (WGS) entry which is preliminary data.</text>
</comment>
<feature type="domain" description="Integrase catalytic" evidence="1">
    <location>
        <begin position="117"/>
        <end position="306"/>
    </location>
</feature>
<evidence type="ECO:0000259" key="1">
    <source>
        <dbReference type="PROSITE" id="PS50994"/>
    </source>
</evidence>
<dbReference type="GO" id="GO:0003676">
    <property type="term" value="F:nucleic acid binding"/>
    <property type="evidence" value="ECO:0007669"/>
    <property type="project" value="InterPro"/>
</dbReference>
<dbReference type="OrthoDB" id="78677at2759"/>
<dbReference type="Pfam" id="PF00665">
    <property type="entry name" value="rve"/>
    <property type="match status" value="1"/>
</dbReference>
<name>A0A9W6TIE6_9STRA</name>
<evidence type="ECO:0000313" key="3">
    <source>
        <dbReference type="Proteomes" id="UP001165083"/>
    </source>
</evidence>
<dbReference type="PANTHER" id="PTHR37984">
    <property type="entry name" value="PROTEIN CBG26694"/>
    <property type="match status" value="1"/>
</dbReference>
<dbReference type="AlphaFoldDB" id="A0A9W6TIE6"/>
<dbReference type="Gene3D" id="3.30.420.10">
    <property type="entry name" value="Ribonuclease H-like superfamily/Ribonuclease H"/>
    <property type="match status" value="1"/>
</dbReference>
<dbReference type="InterPro" id="IPR001584">
    <property type="entry name" value="Integrase_cat-core"/>
</dbReference>
<organism evidence="2 3">
    <name type="scientific">Phytophthora lilii</name>
    <dbReference type="NCBI Taxonomy" id="2077276"/>
    <lineage>
        <taxon>Eukaryota</taxon>
        <taxon>Sar</taxon>
        <taxon>Stramenopiles</taxon>
        <taxon>Oomycota</taxon>
        <taxon>Peronosporomycetes</taxon>
        <taxon>Peronosporales</taxon>
        <taxon>Peronosporaceae</taxon>
        <taxon>Phytophthora</taxon>
    </lineage>
</organism>
<dbReference type="InterPro" id="IPR012337">
    <property type="entry name" value="RNaseH-like_sf"/>
</dbReference>
<keyword evidence="3" id="KW-1185">Reference proteome</keyword>
<evidence type="ECO:0000313" key="2">
    <source>
        <dbReference type="EMBL" id="GMF13358.1"/>
    </source>
</evidence>
<dbReference type="InterPro" id="IPR050951">
    <property type="entry name" value="Retrovirus_Pol_polyprotein"/>
</dbReference>
<proteinExistence type="predicted"/>
<dbReference type="PROSITE" id="PS50994">
    <property type="entry name" value="INTEGRASE"/>
    <property type="match status" value="1"/>
</dbReference>
<dbReference type="PANTHER" id="PTHR37984:SF5">
    <property type="entry name" value="PROTEIN NYNRIN-LIKE"/>
    <property type="match status" value="1"/>
</dbReference>
<dbReference type="SUPFAM" id="SSF53098">
    <property type="entry name" value="Ribonuclease H-like"/>
    <property type="match status" value="1"/>
</dbReference>
<sequence>MLASSGVEIKSAVQSKLESESGYCCVGTVQVAVEYEGAEQQVVVPKVNQPHHRDTFLISLQPRVTQRDGTSSESDSSDFDGAALYTLEYIFAKKRTHKETCFILLAGSAFLDNWQPAEDLPQDAIARFEAEELGTMWPVNHREFIPTGLEIGSRGRRRRGRRRDTDQEYVLVIKDDASKFVWLIPSKTADADTTFSALLDWFASFGVCRSWVSDQGTHFKNAVIEGMQHALGAHHHFTTARCPWANGTVEVVMRETLRCCRALLSEWRLQPREWPRVIKIVQLVLNNTPSPSLGGVAPVTAMTGLSAMGPSDHIAIPGPVELATLAEIQTVQRGNVVKLQQALERMHKRTATINSAVRAAGRKGHDKKQGTTMAQFDIGDFVLYADVSQHTRSKLRVNWCGPAQVVATTSN</sequence>
<protein>
    <submittedName>
        <fullName evidence="2">Unnamed protein product</fullName>
    </submittedName>
</protein>
<reference evidence="2" key="1">
    <citation type="submission" date="2023-04" db="EMBL/GenBank/DDBJ databases">
        <title>Phytophthora lilii NBRC 32176.</title>
        <authorList>
            <person name="Ichikawa N."/>
            <person name="Sato H."/>
            <person name="Tonouchi N."/>
        </authorList>
    </citation>
    <scope>NUCLEOTIDE SEQUENCE</scope>
    <source>
        <strain evidence="2">NBRC 32176</strain>
    </source>
</reference>
<gene>
    <name evidence="2" type="ORF">Plil01_000383600</name>
</gene>
<dbReference type="EMBL" id="BSXW01000153">
    <property type="protein sequence ID" value="GMF13358.1"/>
    <property type="molecule type" value="Genomic_DNA"/>
</dbReference>
<dbReference type="InterPro" id="IPR036397">
    <property type="entry name" value="RNaseH_sf"/>
</dbReference>
<dbReference type="GO" id="GO:0015074">
    <property type="term" value="P:DNA integration"/>
    <property type="evidence" value="ECO:0007669"/>
    <property type="project" value="InterPro"/>
</dbReference>